<dbReference type="InterPro" id="IPR017871">
    <property type="entry name" value="ABC_transporter-like_CS"/>
</dbReference>
<gene>
    <name evidence="2" type="ORF">QOZ95_005427</name>
</gene>
<dbReference type="InterPro" id="IPR039421">
    <property type="entry name" value="Type_1_exporter"/>
</dbReference>
<evidence type="ECO:0000259" key="1">
    <source>
        <dbReference type="Pfam" id="PF00005"/>
    </source>
</evidence>
<dbReference type="Gene3D" id="3.40.50.300">
    <property type="entry name" value="P-loop containing nucleotide triphosphate hydrolases"/>
    <property type="match status" value="1"/>
</dbReference>
<dbReference type="InterPro" id="IPR027417">
    <property type="entry name" value="P-loop_NTPase"/>
</dbReference>
<dbReference type="SUPFAM" id="SSF52540">
    <property type="entry name" value="P-loop containing nucleoside triphosphate hydrolases"/>
    <property type="match status" value="1"/>
</dbReference>
<accession>A0ABU0L7E3</accession>
<dbReference type="PANTHER" id="PTHR43394:SF1">
    <property type="entry name" value="ATP-BINDING CASSETTE SUB-FAMILY B MEMBER 10, MITOCHONDRIAL"/>
    <property type="match status" value="1"/>
</dbReference>
<dbReference type="InterPro" id="IPR003439">
    <property type="entry name" value="ABC_transporter-like_ATP-bd"/>
</dbReference>
<proteinExistence type="predicted"/>
<reference evidence="2 3" key="1">
    <citation type="submission" date="2023-07" db="EMBL/GenBank/DDBJ databases">
        <title>Genomic Encyclopedia of Type Strains, Phase IV (KMG-IV): sequencing the most valuable type-strain genomes for metagenomic binning, comparative biology and taxonomic classification.</title>
        <authorList>
            <person name="Goeker M."/>
        </authorList>
    </citation>
    <scope>NUCLEOTIDE SEQUENCE [LARGE SCALE GENOMIC DNA]</scope>
    <source>
        <strain evidence="2 3">DSM 14914</strain>
    </source>
</reference>
<dbReference type="PROSITE" id="PS00211">
    <property type="entry name" value="ABC_TRANSPORTER_1"/>
    <property type="match status" value="1"/>
</dbReference>
<sequence length="149" mass="16902">MLFNGTIKENILMGRNADGEEIKQAILNANLEKFVQSFPSKLDTIISEDGNNISGGQKQRLCIARAVLKNPKLILMDEPTSSLDNISENKVIDKLFKMDSTILVIAHRLANITRFDKIIVMNNGKIVSYGSHEELLQNSNYYRELYEKK</sequence>
<dbReference type="PANTHER" id="PTHR43394">
    <property type="entry name" value="ATP-DEPENDENT PERMEASE MDL1, MITOCHONDRIAL"/>
    <property type="match status" value="1"/>
</dbReference>
<dbReference type="EMBL" id="JAUSWA010000061">
    <property type="protein sequence ID" value="MDQ0497208.1"/>
    <property type="molecule type" value="Genomic_DNA"/>
</dbReference>
<organism evidence="2 3">
    <name type="scientific">Paenibacillus brasilensis</name>
    <dbReference type="NCBI Taxonomy" id="128574"/>
    <lineage>
        <taxon>Bacteria</taxon>
        <taxon>Bacillati</taxon>
        <taxon>Bacillota</taxon>
        <taxon>Bacilli</taxon>
        <taxon>Bacillales</taxon>
        <taxon>Paenibacillaceae</taxon>
        <taxon>Paenibacillus</taxon>
    </lineage>
</organism>
<evidence type="ECO:0000313" key="3">
    <source>
        <dbReference type="Proteomes" id="UP001242811"/>
    </source>
</evidence>
<dbReference type="RefSeq" id="WP_152378981.1">
    <property type="nucleotide sequence ID" value="NZ_CP045298.1"/>
</dbReference>
<feature type="domain" description="ABC transporter" evidence="1">
    <location>
        <begin position="7"/>
        <end position="81"/>
    </location>
</feature>
<comment type="caution">
    <text evidence="2">The sequence shown here is derived from an EMBL/GenBank/DDBJ whole genome shotgun (WGS) entry which is preliminary data.</text>
</comment>
<keyword evidence="3" id="KW-1185">Reference proteome</keyword>
<dbReference type="Proteomes" id="UP001242811">
    <property type="component" value="Unassembled WGS sequence"/>
</dbReference>
<evidence type="ECO:0000313" key="2">
    <source>
        <dbReference type="EMBL" id="MDQ0497208.1"/>
    </source>
</evidence>
<dbReference type="Pfam" id="PF00005">
    <property type="entry name" value="ABC_tran"/>
    <property type="match status" value="1"/>
</dbReference>
<protein>
    <submittedName>
        <fullName evidence="2">ABC-type multidrug transport system fused ATPase/permease subunit</fullName>
    </submittedName>
</protein>
<name>A0ABU0L7E3_9BACL</name>